<feature type="compositionally biased region" description="Polar residues" evidence="1">
    <location>
        <begin position="44"/>
        <end position="65"/>
    </location>
</feature>
<keyword evidence="3" id="KW-1185">Reference proteome</keyword>
<reference evidence="2 3" key="1">
    <citation type="submission" date="2014-01" db="EMBL/GenBank/DDBJ databases">
        <authorList>
            <person name="Dobos K."/>
            <person name="Lenaerts A."/>
            <person name="Ordway D."/>
            <person name="DeGroote M.A."/>
            <person name="Parker T."/>
            <person name="Sizemore C."/>
            <person name="Tallon L.J."/>
            <person name="Sadzewicz L.K."/>
            <person name="Sengamalay N."/>
            <person name="Fraser C.M."/>
            <person name="Hine E."/>
            <person name="Shefchek K.A."/>
            <person name="Das S.P."/>
            <person name="Tettelin H."/>
        </authorList>
    </citation>
    <scope>NUCLEOTIDE SEQUENCE [LARGE SCALE GENOMIC DNA]</scope>
    <source>
        <strain evidence="2 3">Harvey</strain>
    </source>
</reference>
<dbReference type="Proteomes" id="UP000020681">
    <property type="component" value="Unassembled WGS sequence"/>
</dbReference>
<name>A0ABP3AIP1_MYCUL</name>
<gene>
    <name evidence="2" type="ORF">I551_3876</name>
</gene>
<sequence length="71" mass="7051">MVSVDFGLAPGPQRVGAPGASTLMTSAPMSPRSRPAKGPAIRVPSSSTRIPSSAPGSVMACSQSRVAAASR</sequence>
<evidence type="ECO:0000256" key="1">
    <source>
        <dbReference type="SAM" id="MobiDB-lite"/>
    </source>
</evidence>
<protein>
    <submittedName>
        <fullName evidence="2">Uncharacterized protein</fullName>
    </submittedName>
</protein>
<evidence type="ECO:0000313" key="3">
    <source>
        <dbReference type="Proteomes" id="UP000020681"/>
    </source>
</evidence>
<organism evidence="2 3">
    <name type="scientific">Mycobacterium ulcerans str. Harvey</name>
    <dbReference type="NCBI Taxonomy" id="1299332"/>
    <lineage>
        <taxon>Bacteria</taxon>
        <taxon>Bacillati</taxon>
        <taxon>Actinomycetota</taxon>
        <taxon>Actinomycetes</taxon>
        <taxon>Mycobacteriales</taxon>
        <taxon>Mycobacteriaceae</taxon>
        <taxon>Mycobacterium</taxon>
        <taxon>Mycobacterium ulcerans group</taxon>
    </lineage>
</organism>
<accession>A0ABP3AIP1</accession>
<comment type="caution">
    <text evidence="2">The sequence shown here is derived from an EMBL/GenBank/DDBJ whole genome shotgun (WGS) entry which is preliminary data.</text>
</comment>
<proteinExistence type="predicted"/>
<evidence type="ECO:0000313" key="2">
    <source>
        <dbReference type="EMBL" id="EUA89671.1"/>
    </source>
</evidence>
<feature type="region of interest" description="Disordered" evidence="1">
    <location>
        <begin position="1"/>
        <end position="71"/>
    </location>
</feature>
<dbReference type="EMBL" id="JAOL01000119">
    <property type="protein sequence ID" value="EUA89671.1"/>
    <property type="molecule type" value="Genomic_DNA"/>
</dbReference>